<dbReference type="InterPro" id="IPR010982">
    <property type="entry name" value="Lambda_DNA-bd_dom_sf"/>
</dbReference>
<dbReference type="GO" id="GO:0003677">
    <property type="term" value="F:DNA binding"/>
    <property type="evidence" value="ECO:0007669"/>
    <property type="project" value="InterPro"/>
</dbReference>
<keyword evidence="3" id="KW-1185">Reference proteome</keyword>
<evidence type="ECO:0000313" key="3">
    <source>
        <dbReference type="Proteomes" id="UP000185511"/>
    </source>
</evidence>
<evidence type="ECO:0000313" key="2">
    <source>
        <dbReference type="EMBL" id="APU14061.1"/>
    </source>
</evidence>
<dbReference type="AlphaFoldDB" id="A0AAC9PRR0"/>
<dbReference type="PROSITE" id="PS50943">
    <property type="entry name" value="HTH_CROC1"/>
    <property type="match status" value="1"/>
</dbReference>
<name>A0AAC9PRR0_9PSEU</name>
<dbReference type="CDD" id="cd00093">
    <property type="entry name" value="HTH_XRE"/>
    <property type="match status" value="1"/>
</dbReference>
<dbReference type="Pfam" id="PF19054">
    <property type="entry name" value="DUF5753"/>
    <property type="match status" value="1"/>
</dbReference>
<proteinExistence type="predicted"/>
<dbReference type="InterPro" id="IPR001387">
    <property type="entry name" value="Cro/C1-type_HTH"/>
</dbReference>
<protein>
    <submittedName>
        <fullName evidence="2">DNA binding protein with helix-turn-helix domain</fullName>
    </submittedName>
</protein>
<sequence>MSGTNRSPLARALGDALRQARLEKGLTVREVARRLDVNHAPISRNESGARIPKPDEVATLLGAIGADSGSRERIMTMARDVDRENWAAVGSSVAPTQLDTLVKYENEAQTITDVNPLLVPGLLQTRDYAYAIMRFGDTPETVATKAVLHRLGRQSALSGPTAPKFTAILAESALIQRIGSRMIMADQLDHVVDRAKSSNISVRVLPIAAGYHAALMGGWFLLEFDDAPPVVHLEHVDSGTFAHTRRTTRSFLEAKDSLLSVAMSAEDSVRLIATHAAHHRQGDDLYDRTSRTSTVA</sequence>
<gene>
    <name evidence="2" type="ORF">UA74_09990</name>
</gene>
<organism evidence="2 3">
    <name type="scientific">Actinoalloteichus fjordicus</name>
    <dbReference type="NCBI Taxonomy" id="1612552"/>
    <lineage>
        <taxon>Bacteria</taxon>
        <taxon>Bacillati</taxon>
        <taxon>Actinomycetota</taxon>
        <taxon>Actinomycetes</taxon>
        <taxon>Pseudonocardiales</taxon>
        <taxon>Pseudonocardiaceae</taxon>
        <taxon>Actinoalloteichus</taxon>
    </lineage>
</organism>
<dbReference type="SMART" id="SM00530">
    <property type="entry name" value="HTH_XRE"/>
    <property type="match status" value="1"/>
</dbReference>
<dbReference type="SUPFAM" id="SSF47413">
    <property type="entry name" value="lambda repressor-like DNA-binding domains"/>
    <property type="match status" value="1"/>
</dbReference>
<accession>A0AAC9PRR0</accession>
<dbReference type="Pfam" id="PF13560">
    <property type="entry name" value="HTH_31"/>
    <property type="match status" value="1"/>
</dbReference>
<dbReference type="Proteomes" id="UP000185511">
    <property type="component" value="Chromosome"/>
</dbReference>
<dbReference type="Gene3D" id="1.10.260.40">
    <property type="entry name" value="lambda repressor-like DNA-binding domains"/>
    <property type="match status" value="1"/>
</dbReference>
<dbReference type="InterPro" id="IPR043917">
    <property type="entry name" value="DUF5753"/>
</dbReference>
<feature type="domain" description="HTH cro/C1-type" evidence="1">
    <location>
        <begin position="17"/>
        <end position="71"/>
    </location>
</feature>
<dbReference type="KEGG" id="acad:UA74_09990"/>
<dbReference type="EMBL" id="CP016076">
    <property type="protein sequence ID" value="APU14061.1"/>
    <property type="molecule type" value="Genomic_DNA"/>
</dbReference>
<evidence type="ECO:0000259" key="1">
    <source>
        <dbReference type="PROSITE" id="PS50943"/>
    </source>
</evidence>
<reference evidence="3" key="1">
    <citation type="submission" date="2016-06" db="EMBL/GenBank/DDBJ databases">
        <title>Complete genome sequence of Actinoalloteichus fjordicus DSM 46855 (=ADI127-17), type strain of the new species Actinoalloteichus fjordicus.</title>
        <authorList>
            <person name="Ruckert C."/>
            <person name="Nouioui I."/>
            <person name="Willmese J."/>
            <person name="van Wezel G."/>
            <person name="Klenk H.-P."/>
            <person name="Kalinowski J."/>
            <person name="Zotchev S.B."/>
        </authorList>
    </citation>
    <scope>NUCLEOTIDE SEQUENCE [LARGE SCALE GENOMIC DNA]</scope>
    <source>
        <strain evidence="3">ADI127-7</strain>
    </source>
</reference>